<feature type="region of interest" description="Disordered" evidence="1">
    <location>
        <begin position="265"/>
        <end position="287"/>
    </location>
</feature>
<dbReference type="EMBL" id="CAICTM010002121">
    <property type="protein sequence ID" value="CAB9528001.1"/>
    <property type="molecule type" value="Genomic_DNA"/>
</dbReference>
<gene>
    <name evidence="3" type="ORF">SEMRO_2123_G315540.1</name>
</gene>
<name>A0A9N8EYP3_9STRA</name>
<organism evidence="3 4">
    <name type="scientific">Seminavis robusta</name>
    <dbReference type="NCBI Taxonomy" id="568900"/>
    <lineage>
        <taxon>Eukaryota</taxon>
        <taxon>Sar</taxon>
        <taxon>Stramenopiles</taxon>
        <taxon>Ochrophyta</taxon>
        <taxon>Bacillariophyta</taxon>
        <taxon>Bacillariophyceae</taxon>
        <taxon>Bacillariophycidae</taxon>
        <taxon>Naviculales</taxon>
        <taxon>Naviculaceae</taxon>
        <taxon>Seminavis</taxon>
    </lineage>
</organism>
<proteinExistence type="predicted"/>
<feature type="compositionally biased region" description="Low complexity" evidence="1">
    <location>
        <begin position="266"/>
        <end position="284"/>
    </location>
</feature>
<dbReference type="InterPro" id="IPR029058">
    <property type="entry name" value="AB_hydrolase_fold"/>
</dbReference>
<feature type="compositionally biased region" description="Polar residues" evidence="1">
    <location>
        <begin position="100"/>
        <end position="117"/>
    </location>
</feature>
<dbReference type="SUPFAM" id="SSF53474">
    <property type="entry name" value="alpha/beta-Hydrolases"/>
    <property type="match status" value="1"/>
</dbReference>
<dbReference type="PANTHER" id="PTHR35560:SF3">
    <property type="entry name" value="PEPTIDASE S9 PROLYL OLIGOPEPTIDASE CATALYTIC DOMAIN-CONTAINING PROTEIN"/>
    <property type="match status" value="1"/>
</dbReference>
<evidence type="ECO:0008006" key="5">
    <source>
        <dbReference type="Google" id="ProtNLM"/>
    </source>
</evidence>
<dbReference type="Gene3D" id="3.40.50.1820">
    <property type="entry name" value="alpha/beta hydrolase"/>
    <property type="match status" value="1"/>
</dbReference>
<evidence type="ECO:0000256" key="2">
    <source>
        <dbReference type="SAM" id="SignalP"/>
    </source>
</evidence>
<feature type="chain" id="PRO_5040266378" description="Alpha/beta-hydrolase" evidence="2">
    <location>
        <begin position="27"/>
        <end position="558"/>
    </location>
</feature>
<feature type="region of interest" description="Disordered" evidence="1">
    <location>
        <begin position="89"/>
        <end position="117"/>
    </location>
</feature>
<protein>
    <recommendedName>
        <fullName evidence="5">Alpha/beta-hydrolase</fullName>
    </recommendedName>
</protein>
<keyword evidence="2" id="KW-0732">Signal</keyword>
<dbReference type="Proteomes" id="UP001153069">
    <property type="component" value="Unassembled WGS sequence"/>
</dbReference>
<dbReference type="PANTHER" id="PTHR35560">
    <property type="entry name" value="BLL0132 PROTEIN"/>
    <property type="match status" value="1"/>
</dbReference>
<feature type="signal peptide" evidence="2">
    <location>
        <begin position="1"/>
        <end position="26"/>
    </location>
</feature>
<dbReference type="OrthoDB" id="5985073at2759"/>
<evidence type="ECO:0000313" key="3">
    <source>
        <dbReference type="EMBL" id="CAB9528001.1"/>
    </source>
</evidence>
<evidence type="ECO:0000313" key="4">
    <source>
        <dbReference type="Proteomes" id="UP001153069"/>
    </source>
</evidence>
<comment type="caution">
    <text evidence="3">The sequence shown here is derived from an EMBL/GenBank/DDBJ whole genome shotgun (WGS) entry which is preliminary data.</text>
</comment>
<dbReference type="AlphaFoldDB" id="A0A9N8EYP3"/>
<evidence type="ECO:0000256" key="1">
    <source>
        <dbReference type="SAM" id="MobiDB-lite"/>
    </source>
</evidence>
<sequence>MIVPVGSKPMLTVIIILLCQCCFVAAYKQCAPEDGGGICPDHSTCCPTGTPGVSSCISAKVGETGTCCSDDGLGVTGCPTGYECKKRGQDQQTEKRKLRSTSQQQVPFEINSNSNNQSDLYCHRLDPDYDGPRPKPLAVPRYKLCALPHKVLTQVYGLPMNEDVSPGIATTSSDTAGVVESSKKKKNVAYFSTMGSLDSHNPSDLKNHQRVKTALIMIHGSGRTAEDYLYGAVSSLPKEQQDPNNATILVLSPWFLDPQDDKYLDDSSNGDINSQQQQQQNDNIPVPLPPHTLRWIENGDVLAHTWRYGAPAIHSNNISSFDAMDRMVETLVALQNKNNRFPALERILVAGHSAGGQFVQRWALLSNSPAWKSAKVAIRSIPANPRCFAYLDDRRFVYDSDNDNSMSFQRPSNATIVSCPDYNEWIWGLDPGGDVVAPYKDHAIAAAGGIQALSHRYVTQRRVVYLAGGEDLQVFADDCGSVIQGNTRRERSRRFMMSLWEAYPKEMKAQLHTRLVVPGVPHDHALMFQSAEGQEALFGTEDRNEKEGMEVLVPIVME</sequence>
<keyword evidence="4" id="KW-1185">Reference proteome</keyword>
<reference evidence="3" key="1">
    <citation type="submission" date="2020-06" db="EMBL/GenBank/DDBJ databases">
        <authorList>
            <consortium name="Plant Systems Biology data submission"/>
        </authorList>
    </citation>
    <scope>NUCLEOTIDE SEQUENCE</scope>
    <source>
        <strain evidence="3">D6</strain>
    </source>
</reference>
<accession>A0A9N8EYP3</accession>